<proteinExistence type="predicted"/>
<protein>
    <submittedName>
        <fullName evidence="2">Uncharacterized protein</fullName>
    </submittedName>
</protein>
<evidence type="ECO:0000256" key="1">
    <source>
        <dbReference type="SAM" id="MobiDB-lite"/>
    </source>
</evidence>
<sequence>MLPASSSSSDRQLYVCLCTKHNLGQPHRVAKSTWHRHLQEASTEEEREKMRTGRELRGHTMELEPGAGEAAAGCASSSNSSDRTSIPPSALFWCS</sequence>
<accession>A0A9P7E4M8</accession>
<dbReference type="OrthoDB" id="2687594at2759"/>
<organism evidence="2 3">
    <name type="scientific">Suillus subaureus</name>
    <dbReference type="NCBI Taxonomy" id="48587"/>
    <lineage>
        <taxon>Eukaryota</taxon>
        <taxon>Fungi</taxon>
        <taxon>Dikarya</taxon>
        <taxon>Basidiomycota</taxon>
        <taxon>Agaricomycotina</taxon>
        <taxon>Agaricomycetes</taxon>
        <taxon>Agaricomycetidae</taxon>
        <taxon>Boletales</taxon>
        <taxon>Suillineae</taxon>
        <taxon>Suillaceae</taxon>
        <taxon>Suillus</taxon>
    </lineage>
</organism>
<evidence type="ECO:0000313" key="3">
    <source>
        <dbReference type="Proteomes" id="UP000807769"/>
    </source>
</evidence>
<keyword evidence="3" id="KW-1185">Reference proteome</keyword>
<feature type="region of interest" description="Disordered" evidence="1">
    <location>
        <begin position="29"/>
        <end position="95"/>
    </location>
</feature>
<dbReference type="Proteomes" id="UP000807769">
    <property type="component" value="Unassembled WGS sequence"/>
</dbReference>
<comment type="caution">
    <text evidence="2">The sequence shown here is derived from an EMBL/GenBank/DDBJ whole genome shotgun (WGS) entry which is preliminary data.</text>
</comment>
<dbReference type="AlphaFoldDB" id="A0A9P7E4M8"/>
<dbReference type="RefSeq" id="XP_041189810.1">
    <property type="nucleotide sequence ID" value="XM_041343510.1"/>
</dbReference>
<reference evidence="2" key="1">
    <citation type="journal article" date="2020" name="New Phytol.">
        <title>Comparative genomics reveals dynamic genome evolution in host specialist ectomycorrhizal fungi.</title>
        <authorList>
            <person name="Lofgren L.A."/>
            <person name="Nguyen N.H."/>
            <person name="Vilgalys R."/>
            <person name="Ruytinx J."/>
            <person name="Liao H.L."/>
            <person name="Branco S."/>
            <person name="Kuo A."/>
            <person name="LaButti K."/>
            <person name="Lipzen A."/>
            <person name="Andreopoulos W."/>
            <person name="Pangilinan J."/>
            <person name="Riley R."/>
            <person name="Hundley H."/>
            <person name="Na H."/>
            <person name="Barry K."/>
            <person name="Grigoriev I.V."/>
            <person name="Stajich J.E."/>
            <person name="Kennedy P.G."/>
        </authorList>
    </citation>
    <scope>NUCLEOTIDE SEQUENCE</scope>
    <source>
        <strain evidence="2">MN1</strain>
    </source>
</reference>
<feature type="compositionally biased region" description="Low complexity" evidence="1">
    <location>
        <begin position="66"/>
        <end position="81"/>
    </location>
</feature>
<name>A0A9P7E4M8_9AGAM</name>
<dbReference type="EMBL" id="JABBWG010000030">
    <property type="protein sequence ID" value="KAG1811150.1"/>
    <property type="molecule type" value="Genomic_DNA"/>
</dbReference>
<dbReference type="GeneID" id="64637526"/>
<feature type="compositionally biased region" description="Basic and acidic residues" evidence="1">
    <location>
        <begin position="44"/>
        <end position="62"/>
    </location>
</feature>
<evidence type="ECO:0000313" key="2">
    <source>
        <dbReference type="EMBL" id="KAG1811150.1"/>
    </source>
</evidence>
<gene>
    <name evidence="2" type="ORF">BJ212DRAFT_557504</name>
</gene>